<comment type="caution">
    <text evidence="9">The sequence shown here is derived from an EMBL/GenBank/DDBJ whole genome shotgun (WGS) entry which is preliminary data.</text>
</comment>
<gene>
    <name evidence="9" type="ORF">F0145_21715</name>
</gene>
<keyword evidence="6" id="KW-0119">Carbohydrate metabolism</keyword>
<evidence type="ECO:0000313" key="9">
    <source>
        <dbReference type="EMBL" id="KAA5540870.1"/>
    </source>
</evidence>
<dbReference type="AlphaFoldDB" id="A0A5M6D2Q3"/>
<evidence type="ECO:0000256" key="3">
    <source>
        <dbReference type="ARBA" id="ARBA00022741"/>
    </source>
</evidence>
<keyword evidence="5" id="KW-0067">ATP-binding</keyword>
<evidence type="ECO:0000256" key="5">
    <source>
        <dbReference type="ARBA" id="ARBA00022840"/>
    </source>
</evidence>
<protein>
    <submittedName>
        <fullName evidence="9">Four-carbon acid sugar kinase family protein</fullName>
    </submittedName>
</protein>
<dbReference type="Pfam" id="PF07005">
    <property type="entry name" value="SBD_N"/>
    <property type="match status" value="1"/>
</dbReference>
<evidence type="ECO:0000256" key="1">
    <source>
        <dbReference type="ARBA" id="ARBA00005715"/>
    </source>
</evidence>
<dbReference type="Pfam" id="PF17042">
    <property type="entry name" value="NBD_C"/>
    <property type="match status" value="1"/>
</dbReference>
<dbReference type="GO" id="GO:0016301">
    <property type="term" value="F:kinase activity"/>
    <property type="evidence" value="ECO:0007669"/>
    <property type="project" value="UniProtKB-KW"/>
</dbReference>
<accession>A0A5M6D2Q3</accession>
<keyword evidence="10" id="KW-1185">Reference proteome</keyword>
<keyword evidence="3" id="KW-0547">Nucleotide-binding</keyword>
<proteinExistence type="inferred from homology"/>
<dbReference type="SUPFAM" id="SSF142764">
    <property type="entry name" value="YgbK-like"/>
    <property type="match status" value="1"/>
</dbReference>
<dbReference type="InterPro" id="IPR042213">
    <property type="entry name" value="NBD_C_sf"/>
</dbReference>
<dbReference type="Gene3D" id="3.40.980.20">
    <property type="entry name" value="Four-carbon acid sugar kinase, nucleotide binding domain"/>
    <property type="match status" value="1"/>
</dbReference>
<feature type="domain" description="Four-carbon acid sugar kinase N-terminal" evidence="7">
    <location>
        <begin position="10"/>
        <end position="254"/>
    </location>
</feature>
<sequence length="475" mass="50828">MSKQPNNLMLAYYGDDFTGSTDALEFLSRAGARTVLFMNTPTPEHLSRYSGLQAIGVAGKTRAMAPAEMEQELRPAFTALQALGIPHVHYKVCSTFDSSPNVGSIGKAIEVGAEIFQAAFVPLLVAAPALGRHCVFGNLFARMGIGSQGNIYRLDRHPSMSRHPVTPADESDLRLHLARQTTKQIGLFDILQVGRPADEALKILKEIINQGAEVVLFDALYSEQLAAIGSLLDIYANSEKPLFSVGSSGIEMALGQFWTEQNRLPPAPDWPNPGKAKPLLVASGSCSPVTAGQISWALAQGFAEIALDTVTLAHSDRENTAGLLQKYLTEALEYLDEGRSVIIHTSRGADDERIDKTAAVLHQQGLTAQQVQSRTAHLYGTALGNLVRAILEKASVQRVVIAGGDTSSYAARALGIEAVEMIAPLSPGAPLCRAYAPGSPIDGREVNFKGGQVGSEDYFGLAAAGKIYIKIIETF</sequence>
<evidence type="ECO:0000256" key="2">
    <source>
        <dbReference type="ARBA" id="ARBA00022679"/>
    </source>
</evidence>
<feature type="domain" description="Four-carbon acid sugar kinase nucleotide binding" evidence="8">
    <location>
        <begin position="280"/>
        <end position="459"/>
    </location>
</feature>
<organism evidence="9 10">
    <name type="scientific">Adhaeribacter rhizoryzae</name>
    <dbReference type="NCBI Taxonomy" id="2607907"/>
    <lineage>
        <taxon>Bacteria</taxon>
        <taxon>Pseudomonadati</taxon>
        <taxon>Bacteroidota</taxon>
        <taxon>Cytophagia</taxon>
        <taxon>Cytophagales</taxon>
        <taxon>Hymenobacteraceae</taxon>
        <taxon>Adhaeribacter</taxon>
    </lineage>
</organism>
<evidence type="ECO:0000259" key="8">
    <source>
        <dbReference type="Pfam" id="PF17042"/>
    </source>
</evidence>
<dbReference type="InterPro" id="IPR037051">
    <property type="entry name" value="4-carb_acid_sugar_kinase_N_sf"/>
</dbReference>
<dbReference type="EMBL" id="VWSF01000024">
    <property type="protein sequence ID" value="KAA5540870.1"/>
    <property type="molecule type" value="Genomic_DNA"/>
</dbReference>
<name>A0A5M6D2Q3_9BACT</name>
<evidence type="ECO:0000256" key="6">
    <source>
        <dbReference type="ARBA" id="ARBA00023277"/>
    </source>
</evidence>
<comment type="similarity">
    <text evidence="1">Belongs to the four-carbon acid sugar kinase family.</text>
</comment>
<evidence type="ECO:0000259" key="7">
    <source>
        <dbReference type="Pfam" id="PF07005"/>
    </source>
</evidence>
<keyword evidence="2" id="KW-0808">Transferase</keyword>
<evidence type="ECO:0000313" key="10">
    <source>
        <dbReference type="Proteomes" id="UP000323426"/>
    </source>
</evidence>
<dbReference type="InterPro" id="IPR031475">
    <property type="entry name" value="NBD_C"/>
</dbReference>
<reference evidence="9 10" key="1">
    <citation type="submission" date="2019-09" db="EMBL/GenBank/DDBJ databases">
        <title>Genome sequence and assembly of Adhaeribacter sp.</title>
        <authorList>
            <person name="Chhetri G."/>
        </authorList>
    </citation>
    <scope>NUCLEOTIDE SEQUENCE [LARGE SCALE GENOMIC DNA]</scope>
    <source>
        <strain evidence="9 10">DK36</strain>
    </source>
</reference>
<dbReference type="Gene3D" id="3.40.50.10840">
    <property type="entry name" value="Putative sugar-binding, N-terminal domain"/>
    <property type="match status" value="1"/>
</dbReference>
<evidence type="ECO:0000256" key="4">
    <source>
        <dbReference type="ARBA" id="ARBA00022777"/>
    </source>
</evidence>
<dbReference type="RefSeq" id="WP_150091946.1">
    <property type="nucleotide sequence ID" value="NZ_VWSF01000024.1"/>
</dbReference>
<keyword evidence="4 9" id="KW-0418">Kinase</keyword>
<dbReference type="InterPro" id="IPR010737">
    <property type="entry name" value="4-carb_acid_sugar_kinase_N"/>
</dbReference>
<dbReference type="GO" id="GO:0005524">
    <property type="term" value="F:ATP binding"/>
    <property type="evidence" value="ECO:0007669"/>
    <property type="project" value="UniProtKB-KW"/>
</dbReference>
<dbReference type="Proteomes" id="UP000323426">
    <property type="component" value="Unassembled WGS sequence"/>
</dbReference>